<dbReference type="InterPro" id="IPR024489">
    <property type="entry name" value="Organ_specific_prot"/>
</dbReference>
<protein>
    <recommendedName>
        <fullName evidence="4">Organ specific protein</fullName>
    </recommendedName>
</protein>
<evidence type="ECO:0008006" key="4">
    <source>
        <dbReference type="Google" id="ProtNLM"/>
    </source>
</evidence>
<dbReference type="EMBL" id="CP093350">
    <property type="protein sequence ID" value="WOH13496.1"/>
    <property type="molecule type" value="Genomic_DNA"/>
</dbReference>
<evidence type="ECO:0000313" key="3">
    <source>
        <dbReference type="Proteomes" id="UP000077755"/>
    </source>
</evidence>
<dbReference type="AlphaFoldDB" id="A0AAF0XSG4"/>
<evidence type="ECO:0000256" key="1">
    <source>
        <dbReference type="SAM" id="SignalP"/>
    </source>
</evidence>
<proteinExistence type="predicted"/>
<accession>A0AAF0XSG4</accession>
<gene>
    <name evidence="2" type="ORF">DCAR_0833006</name>
</gene>
<dbReference type="Proteomes" id="UP000077755">
    <property type="component" value="Chromosome 8"/>
</dbReference>
<reference evidence="2" key="1">
    <citation type="journal article" date="2016" name="Nat. Genet.">
        <title>A high-quality carrot genome assembly provides new insights into carotenoid accumulation and asterid genome evolution.</title>
        <authorList>
            <person name="Iorizzo M."/>
            <person name="Ellison S."/>
            <person name="Senalik D."/>
            <person name="Zeng P."/>
            <person name="Satapoomin P."/>
            <person name="Huang J."/>
            <person name="Bowman M."/>
            <person name="Iovene M."/>
            <person name="Sanseverino W."/>
            <person name="Cavagnaro P."/>
            <person name="Yildiz M."/>
            <person name="Macko-Podgorni A."/>
            <person name="Moranska E."/>
            <person name="Grzebelus E."/>
            <person name="Grzebelus D."/>
            <person name="Ashrafi H."/>
            <person name="Zheng Z."/>
            <person name="Cheng S."/>
            <person name="Spooner D."/>
            <person name="Van Deynze A."/>
            <person name="Simon P."/>
        </authorList>
    </citation>
    <scope>NUCLEOTIDE SEQUENCE</scope>
    <source>
        <tissue evidence="2">Leaf</tissue>
    </source>
</reference>
<feature type="signal peptide" evidence="1">
    <location>
        <begin position="1"/>
        <end position="22"/>
    </location>
</feature>
<sequence length="83" mass="9851">MKLSTFFFIFFVLFAFVGFVRARKDPQDYWNKVMNGKPMPQSIKDLYSQSNFKDFDTRPSPYMNCDSLRHKKMEAVDAKIKNP</sequence>
<dbReference type="Pfam" id="PF10950">
    <property type="entry name" value="Organ_specific"/>
    <property type="match status" value="1"/>
</dbReference>
<organism evidence="2 3">
    <name type="scientific">Daucus carota subsp. sativus</name>
    <name type="common">Carrot</name>
    <dbReference type="NCBI Taxonomy" id="79200"/>
    <lineage>
        <taxon>Eukaryota</taxon>
        <taxon>Viridiplantae</taxon>
        <taxon>Streptophyta</taxon>
        <taxon>Embryophyta</taxon>
        <taxon>Tracheophyta</taxon>
        <taxon>Spermatophyta</taxon>
        <taxon>Magnoliopsida</taxon>
        <taxon>eudicotyledons</taxon>
        <taxon>Gunneridae</taxon>
        <taxon>Pentapetalae</taxon>
        <taxon>asterids</taxon>
        <taxon>campanulids</taxon>
        <taxon>Apiales</taxon>
        <taxon>Apiaceae</taxon>
        <taxon>Apioideae</taxon>
        <taxon>Scandiceae</taxon>
        <taxon>Daucinae</taxon>
        <taxon>Daucus</taxon>
        <taxon>Daucus sect. Daucus</taxon>
    </lineage>
</organism>
<keyword evidence="3" id="KW-1185">Reference proteome</keyword>
<evidence type="ECO:0000313" key="2">
    <source>
        <dbReference type="EMBL" id="WOH13496.1"/>
    </source>
</evidence>
<reference evidence="2" key="2">
    <citation type="submission" date="2022-03" db="EMBL/GenBank/DDBJ databases">
        <title>Draft title - Genomic analysis of global carrot germplasm unveils the trajectory of domestication and the origin of high carotenoid orange carrot.</title>
        <authorList>
            <person name="Iorizzo M."/>
            <person name="Ellison S."/>
            <person name="Senalik D."/>
            <person name="Macko-Podgorni A."/>
            <person name="Grzebelus D."/>
            <person name="Bostan H."/>
            <person name="Rolling W."/>
            <person name="Curaba J."/>
            <person name="Simon P."/>
        </authorList>
    </citation>
    <scope>NUCLEOTIDE SEQUENCE</scope>
    <source>
        <tissue evidence="2">Leaf</tissue>
    </source>
</reference>
<feature type="chain" id="PRO_5042036135" description="Organ specific protein" evidence="1">
    <location>
        <begin position="23"/>
        <end position="83"/>
    </location>
</feature>
<dbReference type="PANTHER" id="PTHR33731">
    <property type="entry name" value="PROTEIN, PUTATIVE-RELATED"/>
    <property type="match status" value="1"/>
</dbReference>
<name>A0AAF0XSG4_DAUCS</name>
<dbReference type="PANTHER" id="PTHR33731:SF2">
    <property type="entry name" value="ORGAN-SPECIFIC PROTEIN S2-LIKE"/>
    <property type="match status" value="1"/>
</dbReference>
<keyword evidence="1" id="KW-0732">Signal</keyword>